<reference evidence="2 3" key="1">
    <citation type="submission" date="2020-04" db="EMBL/GenBank/DDBJ databases">
        <title>Ralstonia insidiosa genome sequencing and assembly.</title>
        <authorList>
            <person name="Martins R.C.R."/>
            <person name="Perdigao-Neto L.V."/>
            <person name="Levin A.S.S."/>
            <person name="Costa S.F."/>
        </authorList>
    </citation>
    <scope>NUCLEOTIDE SEQUENCE [LARGE SCALE GENOMIC DNA]</scope>
    <source>
        <strain evidence="2 3">5047</strain>
    </source>
</reference>
<sequence length="105" mass="11429">MNSWQPIATAPKDGTEILLFRSACVLDGEAVASRVTSGAWIEWQKTASEYHGTTGEYLGTSVQDEGASWMSWDGGFRYDAPPTHWMPLPDGPAQPPAMTGRESPE</sequence>
<protein>
    <recommendedName>
        <fullName evidence="4">DUF551 domain-containing protein</fullName>
    </recommendedName>
</protein>
<evidence type="ECO:0000313" key="2">
    <source>
        <dbReference type="EMBL" id="NMV36963.1"/>
    </source>
</evidence>
<proteinExistence type="predicted"/>
<gene>
    <name evidence="2" type="ORF">HGR00_03460</name>
</gene>
<feature type="region of interest" description="Disordered" evidence="1">
    <location>
        <begin position="83"/>
        <end position="105"/>
    </location>
</feature>
<dbReference type="Proteomes" id="UP000575469">
    <property type="component" value="Unassembled WGS sequence"/>
</dbReference>
<evidence type="ECO:0008006" key="4">
    <source>
        <dbReference type="Google" id="ProtNLM"/>
    </source>
</evidence>
<comment type="caution">
    <text evidence="2">The sequence shown here is derived from an EMBL/GenBank/DDBJ whole genome shotgun (WGS) entry which is preliminary data.</text>
</comment>
<dbReference type="RefSeq" id="WP_169339243.1">
    <property type="nucleotide sequence ID" value="NZ_JABBZM010000002.1"/>
</dbReference>
<dbReference type="AlphaFoldDB" id="A0A848NVJ1"/>
<accession>A0A848NVJ1</accession>
<evidence type="ECO:0000313" key="3">
    <source>
        <dbReference type="Proteomes" id="UP000575469"/>
    </source>
</evidence>
<organism evidence="2 3">
    <name type="scientific">Ralstonia insidiosa</name>
    <dbReference type="NCBI Taxonomy" id="190721"/>
    <lineage>
        <taxon>Bacteria</taxon>
        <taxon>Pseudomonadati</taxon>
        <taxon>Pseudomonadota</taxon>
        <taxon>Betaproteobacteria</taxon>
        <taxon>Burkholderiales</taxon>
        <taxon>Burkholderiaceae</taxon>
        <taxon>Ralstonia</taxon>
    </lineage>
</organism>
<name>A0A848NVJ1_9RALS</name>
<dbReference type="EMBL" id="JABBZM010000002">
    <property type="protein sequence ID" value="NMV36963.1"/>
    <property type="molecule type" value="Genomic_DNA"/>
</dbReference>
<evidence type="ECO:0000256" key="1">
    <source>
        <dbReference type="SAM" id="MobiDB-lite"/>
    </source>
</evidence>